<feature type="compositionally biased region" description="Polar residues" evidence="2">
    <location>
        <begin position="1351"/>
        <end position="1399"/>
    </location>
</feature>
<dbReference type="GO" id="GO:0005813">
    <property type="term" value="C:centrosome"/>
    <property type="evidence" value="ECO:0000318"/>
    <property type="project" value="GO_Central"/>
</dbReference>
<feature type="coiled-coil region" evidence="1">
    <location>
        <begin position="580"/>
        <end position="647"/>
    </location>
</feature>
<dbReference type="EnsemblMetazoa" id="XM_031000429">
    <property type="protein sequence ID" value="XP_030856289"/>
    <property type="gene ID" value="LOC583262"/>
</dbReference>
<evidence type="ECO:0000313" key="5">
    <source>
        <dbReference type="Proteomes" id="UP000007110"/>
    </source>
</evidence>
<feature type="compositionally biased region" description="Basic and acidic residues" evidence="2">
    <location>
        <begin position="202"/>
        <end position="222"/>
    </location>
</feature>
<dbReference type="Proteomes" id="UP000007110">
    <property type="component" value="Unassembled WGS sequence"/>
</dbReference>
<dbReference type="GO" id="GO:0007099">
    <property type="term" value="P:centriole replication"/>
    <property type="evidence" value="ECO:0000318"/>
    <property type="project" value="GO_Central"/>
</dbReference>
<feature type="coiled-coil region" evidence="1">
    <location>
        <begin position="401"/>
        <end position="509"/>
    </location>
</feature>
<evidence type="ECO:0000259" key="3">
    <source>
        <dbReference type="Pfam" id="PF25770"/>
    </source>
</evidence>
<dbReference type="GeneID" id="583262"/>
<accession>A0A7M7T5Y7</accession>
<evidence type="ECO:0000313" key="4">
    <source>
        <dbReference type="EnsemblMetazoa" id="XP_030856289"/>
    </source>
</evidence>
<proteinExistence type="predicted"/>
<protein>
    <recommendedName>
        <fullName evidence="3">CEP152 CEP63 binding coiled coil domain-containing protein</fullName>
    </recommendedName>
</protein>
<feature type="region of interest" description="Disordered" evidence="2">
    <location>
        <begin position="138"/>
        <end position="163"/>
    </location>
</feature>
<feature type="compositionally biased region" description="Polar residues" evidence="2">
    <location>
        <begin position="1512"/>
        <end position="1540"/>
    </location>
</feature>
<dbReference type="InterPro" id="IPR051235">
    <property type="entry name" value="CEP152/SHC-Transforming"/>
</dbReference>
<dbReference type="OrthoDB" id="10064205at2759"/>
<feature type="region of interest" description="Disordered" evidence="2">
    <location>
        <begin position="679"/>
        <end position="698"/>
    </location>
</feature>
<feature type="region of interest" description="Disordered" evidence="2">
    <location>
        <begin position="252"/>
        <end position="318"/>
    </location>
</feature>
<dbReference type="PANTHER" id="PTHR10337">
    <property type="entry name" value="SHC TRANSFORMING PROTEIN"/>
    <property type="match status" value="1"/>
</dbReference>
<feature type="region of interest" description="Disordered" evidence="2">
    <location>
        <begin position="194"/>
        <end position="239"/>
    </location>
</feature>
<organism evidence="4 5">
    <name type="scientific">Strongylocentrotus purpuratus</name>
    <name type="common">Purple sea urchin</name>
    <dbReference type="NCBI Taxonomy" id="7668"/>
    <lineage>
        <taxon>Eukaryota</taxon>
        <taxon>Metazoa</taxon>
        <taxon>Echinodermata</taxon>
        <taxon>Eleutherozoa</taxon>
        <taxon>Echinozoa</taxon>
        <taxon>Echinoidea</taxon>
        <taxon>Euechinoidea</taxon>
        <taxon>Echinacea</taxon>
        <taxon>Camarodonta</taxon>
        <taxon>Echinidea</taxon>
        <taxon>Strongylocentrotidae</taxon>
        <taxon>Strongylocentrotus</taxon>
    </lineage>
</organism>
<feature type="compositionally biased region" description="Basic and acidic residues" evidence="2">
    <location>
        <begin position="1337"/>
        <end position="1350"/>
    </location>
</feature>
<feature type="region of interest" description="Disordered" evidence="2">
    <location>
        <begin position="1334"/>
        <end position="1457"/>
    </location>
</feature>
<dbReference type="PANTHER" id="PTHR10337:SF6">
    <property type="entry name" value="CENTROSOMAL PROTEIN OF 152 KDA"/>
    <property type="match status" value="1"/>
</dbReference>
<keyword evidence="1" id="KW-0175">Coiled coil</keyword>
<dbReference type="FunCoup" id="A0A7M7T5Y7">
    <property type="interactions" value="890"/>
</dbReference>
<sequence length="1733" mass="196878">MVGEAPGIKVTSLLSSLKSLDTEIVLQNVGDIKGLLFELRDLLSKALPDDLLEDDVQSIPSSRESSSLSSCSPELSPRQSPTTEDQHHWLYKPDAYHQASTPHIWGGAPPLKTPAGVAGGHGVHQVGPVTNGHGVHQFGPATNGHADPGHSSENHTPDNSQDWHFEHHHNRLQIPEPHNKYGQGLSPTTAAWDAARQQTAYGDKHRSDLDLSEHEDSQHYGGEDEQGNHINGVYPPEDAGSLHHGMHVPKGLDFVGNGHGEGGEDSNFYLQDHHSSGDEEEEPFTGERRYSQQYEPPKSAKAKPLTNGQATGWQDLDHFPPRLEDGRVMRHASSEPNVGIVHYQRRREHDGDEARNDTRRIMSDQMMNGDDHYQHSVDPYQTEFTHAGSRGQDVAQLEILYQARGREINNLTSQLEALREESAREKRILNHQLAMAQDERDGLGTTYGETQKLMNQMNNENHTLRGQLQSVQQQVQSLTEVNQQLHSELDTAKANIESLNHQLFEVQRSQPLHRAREQHDSLLVGLQQKFSQETANLREKVDAASKLASERGTLVDQLEARLNTSLKGADQARMEHAETVNRLTASLQDSQNRCQELILQGSLPAVQELQVRLNDASKSKVMAENMCQTLQEELADLKDQVMLYEGAVDLGVISGSGVKHHSPPTPSDEDIVRNLAKEDWKTPQPAGSQRNLKEPMSPEETLVKLKAELSRSLQSIRSKREHVTKLQVELREAKMEGQKWRGRVEGAEARVGQVEAELQILKKTLSENSTKETDAHKEYLERLKSELEAKTAAYQEQVEKLAVLKAEMAQMVADSDQDKKEAVDRCQMTCLQLHEDASRNMREELVNELQTEKETRVEAHQYQLQEVRNEMAELENELHKTKALYVELCDEKKSLEENMEKQISALKEESLQQTKAEMEREKTSAFDELKSSMEASHRAEIVLLLEKKKKENEEDLEKIKLDQKKHLEKYEKEIIFLKNAHEEQKKKLENQITDAKDKAKLDKEQEIAEKDEADHLSSMASELKDIQQRYKELSASLTSQVNSEVEKAKEHWMRQENSRRKSFDRVAASTIEQMKANHAVELAEWQAKFTDEELQVKERIAAAVKEAKESWKKWEEKRRRESLEKKSNEGKVQETRVEKELLVLQQQLQKIQEALSVSQRDGKQVRAKYTQLKGRHDQEVMGLKQELRSCQTKLQQAERTVQQELEQLQTEMREANSVTMESMQERVSAIQQKHSLVLEKMKSGWEEERQKWKREKMQTQKDVNSISVQTSSNDESAIIEELKMHYMKSVENVRASAMSYVTDMQKRCQETLRTAVFEERQRVAAKMRKFYTKQVHSLRDVPRENKRTETSNHSPDQPPADQTRSLPMSRCRVSSLSTPQTLTSDLRPQSQANYIPSSRVSRRVHSDETPRSTFRNSSSVHPVAEMRKAQHPQNSQVPRDEHRDTRLQEQRGFARGDQVGKETMTGNHVVQQGEVASMGDKKKTAHGFHHFTEDDIGPNSVALLKDGDTNFSRTESTSIAGRNSKSPPVKKQLQQHSNITARRRSDGKKDHSLTQEMPLKVPARKTELPSNGPPQVLPSNRTTSQGTTMLRYALVEQDTHHFTKSWVNTHSEPPPQGIMLPTDANLSFESEYAELPQSLHESRVPSSLPNHPFLEESFSKNVPLPRRLVELQHGLSQSHPVRDSSRQDVYHVQASTGGQLRQGSTITTSKVVTKDIHTVNEDSGINSPFFVQP</sequence>
<keyword evidence="5" id="KW-1185">Reference proteome</keyword>
<evidence type="ECO:0000256" key="1">
    <source>
        <dbReference type="SAM" id="Coils"/>
    </source>
</evidence>
<feature type="coiled-coil region" evidence="1">
    <location>
        <begin position="857"/>
        <end position="1036"/>
    </location>
</feature>
<name>A0A7M7T5Y7_STRPU</name>
<feature type="compositionally biased region" description="Basic and acidic residues" evidence="2">
    <location>
        <begin position="1543"/>
        <end position="1553"/>
    </location>
</feature>
<feature type="coiled-coil region" evidence="1">
    <location>
        <begin position="1134"/>
        <end position="1262"/>
    </location>
</feature>
<feature type="coiled-coil region" evidence="1">
    <location>
        <begin position="716"/>
        <end position="814"/>
    </location>
</feature>
<dbReference type="OMA" id="HPIDYNQ"/>
<feature type="compositionally biased region" description="Basic and acidic residues" evidence="2">
    <location>
        <begin position="1438"/>
        <end position="1457"/>
    </location>
</feature>
<feature type="compositionally biased region" description="Polar residues" evidence="2">
    <location>
        <begin position="1411"/>
        <end position="1420"/>
    </location>
</feature>
<dbReference type="CTD" id="22995"/>
<dbReference type="InterPro" id="IPR057659">
    <property type="entry name" value="CEP152_CC"/>
</dbReference>
<reference evidence="5" key="1">
    <citation type="submission" date="2015-02" db="EMBL/GenBank/DDBJ databases">
        <title>Genome sequencing for Strongylocentrotus purpuratus.</title>
        <authorList>
            <person name="Murali S."/>
            <person name="Liu Y."/>
            <person name="Vee V."/>
            <person name="English A."/>
            <person name="Wang M."/>
            <person name="Skinner E."/>
            <person name="Han Y."/>
            <person name="Muzny D.M."/>
            <person name="Worley K.C."/>
            <person name="Gibbs R.A."/>
        </authorList>
    </citation>
    <scope>NUCLEOTIDE SEQUENCE</scope>
</reference>
<feature type="region of interest" description="Disordered" evidence="2">
    <location>
        <begin position="1512"/>
        <end position="1583"/>
    </location>
</feature>
<dbReference type="KEGG" id="spu:583262"/>
<dbReference type="RefSeq" id="XP_030856289.1">
    <property type="nucleotide sequence ID" value="XM_031000429.1"/>
</dbReference>
<feature type="domain" description="CEP152 CEP63 binding coiled coil" evidence="3">
    <location>
        <begin position="1280"/>
        <end position="1329"/>
    </location>
</feature>
<reference evidence="4" key="2">
    <citation type="submission" date="2021-01" db="UniProtKB">
        <authorList>
            <consortium name="EnsemblMetazoa"/>
        </authorList>
    </citation>
    <scope>IDENTIFICATION</scope>
</reference>
<dbReference type="Pfam" id="PF25770">
    <property type="entry name" value="CC_CEP63-bind_CEP152"/>
    <property type="match status" value="1"/>
</dbReference>
<evidence type="ECO:0000256" key="2">
    <source>
        <dbReference type="SAM" id="MobiDB-lite"/>
    </source>
</evidence>
<feature type="region of interest" description="Disordered" evidence="2">
    <location>
        <begin position="57"/>
        <end position="85"/>
    </location>
</feature>
<dbReference type="InParanoid" id="A0A7M7T5Y7"/>
<feature type="compositionally biased region" description="Basic and acidic residues" evidence="2">
    <location>
        <begin position="147"/>
        <end position="163"/>
    </location>
</feature>
<feature type="compositionally biased region" description="Low complexity" evidence="2">
    <location>
        <begin position="58"/>
        <end position="78"/>
    </location>
</feature>